<dbReference type="EMBL" id="LGPB01000139">
    <property type="protein sequence ID" value="KRG09597.1"/>
    <property type="molecule type" value="Genomic_DNA"/>
</dbReference>
<evidence type="ECO:0000256" key="3">
    <source>
        <dbReference type="ARBA" id="ARBA00022912"/>
    </source>
</evidence>
<gene>
    <name evidence="6" type="ORF">ACA29_22895</name>
</gene>
<evidence type="ECO:0000313" key="7">
    <source>
        <dbReference type="Proteomes" id="UP000053881"/>
    </source>
</evidence>
<organism evidence="6 7">
    <name type="scientific">Lederbergia galactosidilytica</name>
    <dbReference type="NCBI Taxonomy" id="217031"/>
    <lineage>
        <taxon>Bacteria</taxon>
        <taxon>Bacillati</taxon>
        <taxon>Bacillota</taxon>
        <taxon>Bacilli</taxon>
        <taxon>Bacillales</taxon>
        <taxon>Bacillaceae</taxon>
        <taxon>Lederbergia</taxon>
    </lineage>
</organism>
<evidence type="ECO:0000256" key="2">
    <source>
        <dbReference type="ARBA" id="ARBA00022801"/>
    </source>
</evidence>
<proteinExistence type="inferred from homology"/>
<name>A0A0Q9XNA1_9BACI</name>
<comment type="similarity">
    <text evidence="1 5">Belongs to the metallo-dependent hydrolases superfamily. CpsB/CapC family.</text>
</comment>
<evidence type="ECO:0000313" key="6">
    <source>
        <dbReference type="EMBL" id="KRG09597.1"/>
    </source>
</evidence>
<dbReference type="Gene3D" id="3.20.20.140">
    <property type="entry name" value="Metal-dependent hydrolases"/>
    <property type="match status" value="1"/>
</dbReference>
<evidence type="ECO:0000256" key="4">
    <source>
        <dbReference type="ARBA" id="ARBA00051722"/>
    </source>
</evidence>
<reference evidence="6 7" key="1">
    <citation type="submission" date="2015-06" db="EMBL/GenBank/DDBJ databases">
        <title>Genome sequencing project of Bacillus galactosidilyticus PL133.</title>
        <authorList>
            <person name="Gaiero J."/>
            <person name="Nicol R."/>
            <person name="Habash M."/>
        </authorList>
    </citation>
    <scope>NUCLEOTIDE SEQUENCE [LARGE SCALE GENOMIC DNA]</scope>
    <source>
        <strain evidence="6 7">PL133</strain>
    </source>
</reference>
<keyword evidence="3 5" id="KW-0904">Protein phosphatase</keyword>
<dbReference type="GO" id="GO:0030145">
    <property type="term" value="F:manganese ion binding"/>
    <property type="evidence" value="ECO:0007669"/>
    <property type="project" value="UniProtKB-UniRule"/>
</dbReference>
<dbReference type="Pfam" id="PF19567">
    <property type="entry name" value="CpsB_CapC"/>
    <property type="match status" value="1"/>
</dbReference>
<evidence type="ECO:0000256" key="1">
    <source>
        <dbReference type="ARBA" id="ARBA00005750"/>
    </source>
</evidence>
<keyword evidence="2 5" id="KW-0378">Hydrolase</keyword>
<accession>A0A0Q9XNA1</accession>
<dbReference type="EC" id="3.1.3.48" evidence="5"/>
<dbReference type="AlphaFoldDB" id="A0A0Q9XNA1"/>
<sequence>MIDLHCHILPGVDDGASHYTDSLLMAKQAVNEGIHTIIATPHHKNGHYVNTKANIIERVKGLNEYLHSENIDLEILPGQENRIYGEIMTDYGIGEILTLGNTSHYLFIELPTNHVPRYTDQLCYEIQMNGLIPVIVHPERNTELIGHPHKLYELVKNGAATQVTAGSLTGYFGKKIQKFSFDLIENNLTHFIASDAHNTTTRGFKMAEAFDLVETKYGLDYVELFLQNAEVILDGQDVDRDIPKPIKKKKFLGLF</sequence>
<dbReference type="SUPFAM" id="SSF89550">
    <property type="entry name" value="PHP domain-like"/>
    <property type="match status" value="1"/>
</dbReference>
<evidence type="ECO:0000256" key="5">
    <source>
        <dbReference type="PIRNR" id="PIRNR016557"/>
    </source>
</evidence>
<dbReference type="Proteomes" id="UP000053881">
    <property type="component" value="Unassembled WGS sequence"/>
</dbReference>
<protein>
    <recommendedName>
        <fullName evidence="5">Tyrosine-protein phosphatase</fullName>
        <ecNumber evidence="5">3.1.3.48</ecNumber>
    </recommendedName>
</protein>
<dbReference type="GO" id="GO:0004725">
    <property type="term" value="F:protein tyrosine phosphatase activity"/>
    <property type="evidence" value="ECO:0007669"/>
    <property type="project" value="UniProtKB-UniRule"/>
</dbReference>
<comment type="caution">
    <text evidence="6">The sequence shown here is derived from an EMBL/GenBank/DDBJ whole genome shotgun (WGS) entry which is preliminary data.</text>
</comment>
<dbReference type="PIRSF" id="PIRSF016557">
    <property type="entry name" value="Caps_synth_CpsB"/>
    <property type="match status" value="1"/>
</dbReference>
<dbReference type="InterPro" id="IPR016195">
    <property type="entry name" value="Pol/histidinol_Pase-like"/>
</dbReference>
<dbReference type="PANTHER" id="PTHR39181">
    <property type="entry name" value="TYROSINE-PROTEIN PHOSPHATASE YWQE"/>
    <property type="match status" value="1"/>
</dbReference>
<dbReference type="PANTHER" id="PTHR39181:SF1">
    <property type="entry name" value="TYROSINE-PROTEIN PHOSPHATASE YWQE"/>
    <property type="match status" value="1"/>
</dbReference>
<dbReference type="InterPro" id="IPR016667">
    <property type="entry name" value="Caps_polysacc_synth_CpsB/CapC"/>
</dbReference>
<comment type="catalytic activity">
    <reaction evidence="4 5">
        <text>O-phospho-L-tyrosyl-[protein] + H2O = L-tyrosyl-[protein] + phosphate</text>
        <dbReference type="Rhea" id="RHEA:10684"/>
        <dbReference type="Rhea" id="RHEA-COMP:10136"/>
        <dbReference type="Rhea" id="RHEA-COMP:20101"/>
        <dbReference type="ChEBI" id="CHEBI:15377"/>
        <dbReference type="ChEBI" id="CHEBI:43474"/>
        <dbReference type="ChEBI" id="CHEBI:46858"/>
        <dbReference type="ChEBI" id="CHEBI:61978"/>
        <dbReference type="EC" id="3.1.3.48"/>
    </reaction>
</comment>
<dbReference type="PATRIC" id="fig|217031.4.peg.7771"/>